<keyword evidence="8" id="KW-1185">Reference proteome</keyword>
<organism evidence="7 8">
    <name type="scientific">Mortierella isabellina</name>
    <name type="common">Filamentous fungus</name>
    <name type="synonym">Umbelopsis isabellina</name>
    <dbReference type="NCBI Taxonomy" id="91625"/>
    <lineage>
        <taxon>Eukaryota</taxon>
        <taxon>Fungi</taxon>
        <taxon>Fungi incertae sedis</taxon>
        <taxon>Mucoromycota</taxon>
        <taxon>Mucoromycotina</taxon>
        <taxon>Umbelopsidomycetes</taxon>
        <taxon>Umbelopsidales</taxon>
        <taxon>Umbelopsidaceae</taxon>
        <taxon>Umbelopsis</taxon>
    </lineage>
</organism>
<dbReference type="PANTHER" id="PTHR13224:SF6">
    <property type="entry name" value="MEDIATOR OF RNA POLYMERASE II TRANSCRIPTION SUBUNIT 16"/>
    <property type="match status" value="1"/>
</dbReference>
<dbReference type="Proteomes" id="UP000654370">
    <property type="component" value="Unassembled WGS sequence"/>
</dbReference>
<protein>
    <recommendedName>
        <fullName evidence="9">Mediator of RNA polymerase II transcription subunit 16</fullName>
    </recommendedName>
</protein>
<keyword evidence="4" id="KW-0010">Activator</keyword>
<evidence type="ECO:0000256" key="4">
    <source>
        <dbReference type="ARBA" id="ARBA00023159"/>
    </source>
</evidence>
<evidence type="ECO:0000256" key="2">
    <source>
        <dbReference type="ARBA" id="ARBA00006543"/>
    </source>
</evidence>
<comment type="caution">
    <text evidence="7">The sequence shown here is derived from an EMBL/GenBank/DDBJ whole genome shotgun (WGS) entry which is preliminary data.</text>
</comment>
<dbReference type="InterPro" id="IPR048338">
    <property type="entry name" value="Mediator_Med16"/>
</dbReference>
<accession>A0A8H7Q1E5</accession>
<dbReference type="EMBL" id="JAEPQZ010000003">
    <property type="protein sequence ID" value="KAG2183289.1"/>
    <property type="molecule type" value="Genomic_DNA"/>
</dbReference>
<sequence>SKSRFLGRLVRYSSGLPRKMDHAATDRMQVDQETMVYSQPIRVLHSQLTYRRGYSNLACSQSNILVAAKPTPLPSSVEAITGNTYTKSSRQQRSPIILAQQYHGQYAITHLEWHQRGKYLASIDEAGKLAIWEKGVNGCFCTVQLQQSSRVWTNVYCTDLRQPVAAFMWLNSERSVRYSKNYQFIGPRNPFGYLAFLMVTVNGEVIVHYQRNRNIFSSFSASLLCAGQLTKATHRKETAPYTIFKQDSKSNLDFSLVAGRAWNSISHASLLLNDDGKIYLATHSASSRPKDVYLTAITINFPLKTQEGSISCTPISQVHLTAPLVDKSLRILQDSFSQVTHLLLLKGLKHVRLALAIGKIEENTSMELGTEDQPTYNSAVAVWELTETSKQIPADFLVESNSGSTFTTPARNALKLAYGHSVPDRLITVLKAVDRARDLVVGFSDGSIQMEYRDGATLSLSKSNEDWTTSSDDISIIGSSFWEITGPHQFSDGVDDPVRDIVSSPNETHLTYMFSSGKMGSRRITSDQLIESSSDVRGTKECLTHLLVLGLLNHIDCSDLFTEAARLSKENKLNDLADELVQELLFQYEQVNQFDSSDASSVKPEDSDRSTMKDFSKVREVDLEFEPASLWPLVPLSAWVLDYVVVVMRAWSLLFNRRLADGTAVEQATVRPNPAAILLHRESRECIRRALLLIDRYTAYVAVPSNSHVVVANKTLLENYVKSLLDDNIISVKAMLEFLANLESIDQPVGHVGSNMEQVPTSTFDLLTKALLPKDKLQALQEITSKHKESCTSPSFFLIAEDNFKNTYSTRGSNITEQNQIGALDGRACIRCYRKSFAEKNHPGTLSTDLLTPWQHSLDRFCLCDDPVEA</sequence>
<evidence type="ECO:0000256" key="6">
    <source>
        <dbReference type="ARBA" id="ARBA00023242"/>
    </source>
</evidence>
<evidence type="ECO:0000313" key="7">
    <source>
        <dbReference type="EMBL" id="KAG2183289.1"/>
    </source>
</evidence>
<dbReference type="GO" id="GO:0045893">
    <property type="term" value="P:positive regulation of DNA-templated transcription"/>
    <property type="evidence" value="ECO:0007669"/>
    <property type="project" value="TreeGrafter"/>
</dbReference>
<keyword evidence="3" id="KW-0805">Transcription regulation</keyword>
<name>A0A8H7Q1E5_MORIS</name>
<dbReference type="PANTHER" id="PTHR13224">
    <property type="entry name" value="THYROID HORMONE RECEPTOR-ASSOCIATED PROTEIN-RELATED"/>
    <property type="match status" value="1"/>
</dbReference>
<evidence type="ECO:0000313" key="8">
    <source>
        <dbReference type="Proteomes" id="UP000654370"/>
    </source>
</evidence>
<evidence type="ECO:0000256" key="3">
    <source>
        <dbReference type="ARBA" id="ARBA00023015"/>
    </source>
</evidence>
<comment type="subcellular location">
    <subcellularLocation>
        <location evidence="1">Nucleus</location>
    </subcellularLocation>
</comment>
<proteinExistence type="inferred from homology"/>
<evidence type="ECO:0008006" key="9">
    <source>
        <dbReference type="Google" id="ProtNLM"/>
    </source>
</evidence>
<evidence type="ECO:0000256" key="5">
    <source>
        <dbReference type="ARBA" id="ARBA00023163"/>
    </source>
</evidence>
<dbReference type="GO" id="GO:0016592">
    <property type="term" value="C:mediator complex"/>
    <property type="evidence" value="ECO:0007669"/>
    <property type="project" value="TreeGrafter"/>
</dbReference>
<feature type="non-terminal residue" evidence="7">
    <location>
        <position position="1"/>
    </location>
</feature>
<reference evidence="7" key="1">
    <citation type="submission" date="2020-12" db="EMBL/GenBank/DDBJ databases">
        <title>Metabolic potential, ecology and presence of endohyphal bacteria is reflected in genomic diversity of Mucoromycotina.</title>
        <authorList>
            <person name="Muszewska A."/>
            <person name="Okrasinska A."/>
            <person name="Steczkiewicz K."/>
            <person name="Drgas O."/>
            <person name="Orlowska M."/>
            <person name="Perlinska-Lenart U."/>
            <person name="Aleksandrzak-Piekarczyk T."/>
            <person name="Szatraj K."/>
            <person name="Zielenkiewicz U."/>
            <person name="Pilsyk S."/>
            <person name="Malc E."/>
            <person name="Mieczkowski P."/>
            <person name="Kruszewska J.S."/>
            <person name="Biernat P."/>
            <person name="Pawlowska J."/>
        </authorList>
    </citation>
    <scope>NUCLEOTIDE SEQUENCE</scope>
    <source>
        <strain evidence="7">WA0000067209</strain>
    </source>
</reference>
<dbReference type="OrthoDB" id="4139168at2759"/>
<dbReference type="AlphaFoldDB" id="A0A8H7Q1E5"/>
<evidence type="ECO:0000256" key="1">
    <source>
        <dbReference type="ARBA" id="ARBA00004123"/>
    </source>
</evidence>
<gene>
    <name evidence="7" type="ORF">INT43_006294</name>
</gene>
<comment type="similarity">
    <text evidence="2">Belongs to the Mediator complex subunit 16 family.</text>
</comment>
<keyword evidence="5" id="KW-0804">Transcription</keyword>
<keyword evidence="6" id="KW-0539">Nucleus</keyword>